<dbReference type="HAMAP" id="MF_01916">
    <property type="entry name" value="Cardiolipin_synth_Cls"/>
    <property type="match status" value="1"/>
</dbReference>
<feature type="active site" evidence="12">
    <location>
        <position position="230"/>
    </location>
</feature>
<dbReference type="RefSeq" id="WP_341418173.1">
    <property type="nucleotide sequence ID" value="NZ_JBBPCC010000018.1"/>
</dbReference>
<keyword evidence="2 12" id="KW-1003">Cell membrane</keyword>
<dbReference type="PANTHER" id="PTHR21248:SF22">
    <property type="entry name" value="PHOSPHOLIPASE D"/>
    <property type="match status" value="1"/>
</dbReference>
<accession>A0ABU9DQB3</accession>
<dbReference type="InterPro" id="IPR025202">
    <property type="entry name" value="PLD-like_dom"/>
</dbReference>
<comment type="similarity">
    <text evidence="12">Belongs to the phospholipase D family. Cardiolipin synthase subfamily.</text>
</comment>
<evidence type="ECO:0000313" key="15">
    <source>
        <dbReference type="EMBL" id="MEK8131032.1"/>
    </source>
</evidence>
<reference evidence="15 16" key="1">
    <citation type="submission" date="2024-04" db="EMBL/GenBank/DDBJ databases">
        <title>draft genome sequnece of Paenibacillus filicis.</title>
        <authorList>
            <person name="Kim D.-U."/>
        </authorList>
    </citation>
    <scope>NUCLEOTIDE SEQUENCE [LARGE SCALE GENOMIC DNA]</scope>
    <source>
        <strain evidence="15 16">KACC14197</strain>
    </source>
</reference>
<evidence type="ECO:0000256" key="12">
    <source>
        <dbReference type="HAMAP-Rule" id="MF_01916"/>
    </source>
</evidence>
<dbReference type="Proteomes" id="UP001469365">
    <property type="component" value="Unassembled WGS sequence"/>
</dbReference>
<evidence type="ECO:0000256" key="11">
    <source>
        <dbReference type="ARBA" id="ARBA00023264"/>
    </source>
</evidence>
<feature type="transmembrane region" description="Helical" evidence="12">
    <location>
        <begin position="31"/>
        <end position="54"/>
    </location>
</feature>
<comment type="subcellular location">
    <subcellularLocation>
        <location evidence="1 12">Cell membrane</location>
        <topology evidence="1 12">Multi-pass membrane protein</topology>
    </subcellularLocation>
</comment>
<proteinExistence type="inferred from homology"/>
<dbReference type="SMART" id="SM00155">
    <property type="entry name" value="PLDc"/>
    <property type="match status" value="2"/>
</dbReference>
<comment type="caution">
    <text evidence="15">The sequence shown here is derived from an EMBL/GenBank/DDBJ whole genome shotgun (WGS) entry which is preliminary data.</text>
</comment>
<evidence type="ECO:0000256" key="10">
    <source>
        <dbReference type="ARBA" id="ARBA00023209"/>
    </source>
</evidence>
<dbReference type="EMBL" id="JBBPCC010000018">
    <property type="protein sequence ID" value="MEK8131032.1"/>
    <property type="molecule type" value="Genomic_DNA"/>
</dbReference>
<organism evidence="15 16">
    <name type="scientific">Paenibacillus filicis</name>
    <dbReference type="NCBI Taxonomy" id="669464"/>
    <lineage>
        <taxon>Bacteria</taxon>
        <taxon>Bacillati</taxon>
        <taxon>Bacillota</taxon>
        <taxon>Bacilli</taxon>
        <taxon>Bacillales</taxon>
        <taxon>Paenibacillaceae</taxon>
        <taxon>Paenibacillus</taxon>
    </lineage>
</organism>
<evidence type="ECO:0000256" key="8">
    <source>
        <dbReference type="ARBA" id="ARBA00023098"/>
    </source>
</evidence>
<dbReference type="CDD" id="cd09110">
    <property type="entry name" value="PLDc_CLS_1"/>
    <property type="match status" value="1"/>
</dbReference>
<evidence type="ECO:0000256" key="1">
    <source>
        <dbReference type="ARBA" id="ARBA00004651"/>
    </source>
</evidence>
<evidence type="ECO:0000256" key="2">
    <source>
        <dbReference type="ARBA" id="ARBA00022475"/>
    </source>
</evidence>
<protein>
    <recommendedName>
        <fullName evidence="12 13">Cardiolipin synthase</fullName>
        <shortName evidence="12">CL synthase</shortName>
        <ecNumber evidence="12 13">2.7.8.-</ecNumber>
    </recommendedName>
</protein>
<feature type="active site" evidence="12">
    <location>
        <position position="400"/>
    </location>
</feature>
<keyword evidence="4 12" id="KW-0808">Transferase</keyword>
<evidence type="ECO:0000256" key="7">
    <source>
        <dbReference type="ARBA" id="ARBA00022989"/>
    </source>
</evidence>
<dbReference type="Pfam" id="PF13396">
    <property type="entry name" value="PLDc_N"/>
    <property type="match status" value="1"/>
</dbReference>
<dbReference type="InterPro" id="IPR027379">
    <property type="entry name" value="CLS_N"/>
</dbReference>
<dbReference type="PROSITE" id="PS50035">
    <property type="entry name" value="PLD"/>
    <property type="match status" value="2"/>
</dbReference>
<dbReference type="SUPFAM" id="SSF56024">
    <property type="entry name" value="Phospholipase D/nuclease"/>
    <property type="match status" value="2"/>
</dbReference>
<dbReference type="CDD" id="cd09112">
    <property type="entry name" value="PLDc_CLS_2"/>
    <property type="match status" value="1"/>
</dbReference>
<keyword evidence="8 12" id="KW-0443">Lipid metabolism</keyword>
<feature type="active site" evidence="12">
    <location>
        <position position="407"/>
    </location>
</feature>
<keyword evidence="7 12" id="KW-1133">Transmembrane helix</keyword>
<dbReference type="PANTHER" id="PTHR21248">
    <property type="entry name" value="CARDIOLIPIN SYNTHASE"/>
    <property type="match status" value="1"/>
</dbReference>
<sequence length="482" mass="55556">MAILHEGYALIPILNILLAITVIFLERRNVGVTWAWLMVLFFLPGVGFLLYLILGQNLSRRKIYKLQNERERQIVNALVEQQKEDLRQDRIPYRDTAIMNYQDMIYMNLSSAYALYTQDNEVVLYTDGTEKFEALLADIGQAEDHVHLMYFIIRHDSLGTRLMEALTRKAREGVIVRLMYDAIGCYSLPKSFFHELREAGGEVAAFFPSRIPYLNLRVNYRNHRKLAIIDGKLGYIGGFNVGNEYLGLSKRFGYWRDTHLKLSGGSVLHMQALFFLDWALAHRQEIELAPRYFPLIPNPGRVGMQIVSSGPDSEWQQIKHAYIKMIVTAKEYIYIQTPYFIPDESLITALKMAALSGVDVKIMIPIKPDHKLVYWASLSYIGELLPFGVQCYLYEKGFLHAKTIVADGRVASVGTANVDIRSFKLNFEVNAFIYDTETAEKLKLVFEDDMKHSRWLTQAGYQNRPLLHKFREPCARLLSPIF</sequence>
<feature type="domain" description="PLD phosphodiesterase" evidence="14">
    <location>
        <begin position="218"/>
        <end position="245"/>
    </location>
</feature>
<evidence type="ECO:0000256" key="9">
    <source>
        <dbReference type="ARBA" id="ARBA00023136"/>
    </source>
</evidence>
<feature type="transmembrane region" description="Helical" evidence="12">
    <location>
        <begin position="7"/>
        <end position="25"/>
    </location>
</feature>
<evidence type="ECO:0000256" key="5">
    <source>
        <dbReference type="ARBA" id="ARBA00022692"/>
    </source>
</evidence>
<comment type="catalytic activity">
    <reaction evidence="12">
        <text>2 a 1,2-diacyl-sn-glycero-3-phospho-(1'-sn-glycerol) = a cardiolipin + glycerol</text>
        <dbReference type="Rhea" id="RHEA:31451"/>
        <dbReference type="ChEBI" id="CHEBI:17754"/>
        <dbReference type="ChEBI" id="CHEBI:62237"/>
        <dbReference type="ChEBI" id="CHEBI:64716"/>
    </reaction>
</comment>
<keyword evidence="3 12" id="KW-0444">Lipid biosynthesis</keyword>
<feature type="active site" evidence="12">
    <location>
        <position position="402"/>
    </location>
</feature>
<gene>
    <name evidence="15" type="primary">cls</name>
    <name evidence="15" type="ORF">WMW72_24300</name>
</gene>
<evidence type="ECO:0000259" key="14">
    <source>
        <dbReference type="PROSITE" id="PS50035"/>
    </source>
</evidence>
<keyword evidence="9 12" id="KW-0472">Membrane</keyword>
<evidence type="ECO:0000256" key="3">
    <source>
        <dbReference type="ARBA" id="ARBA00022516"/>
    </source>
</evidence>
<comment type="function">
    <text evidence="12">Catalyzes the reversible phosphatidyl group transfer from one phosphatidylglycerol molecule to another to form cardiolipin (CL) (diphosphatidylglycerol) and glycerol.</text>
</comment>
<dbReference type="Gene3D" id="3.30.870.10">
    <property type="entry name" value="Endonuclease Chain A"/>
    <property type="match status" value="2"/>
</dbReference>
<keyword evidence="10 12" id="KW-0594">Phospholipid biosynthesis</keyword>
<feature type="active site" evidence="12">
    <location>
        <position position="225"/>
    </location>
</feature>
<evidence type="ECO:0000256" key="4">
    <source>
        <dbReference type="ARBA" id="ARBA00022679"/>
    </source>
</evidence>
<dbReference type="EC" id="2.7.8.-" evidence="12 13"/>
<dbReference type="InterPro" id="IPR022924">
    <property type="entry name" value="Cardiolipin_synthase"/>
</dbReference>
<evidence type="ECO:0000256" key="6">
    <source>
        <dbReference type="ARBA" id="ARBA00022737"/>
    </source>
</evidence>
<name>A0ABU9DQB3_9BACL</name>
<dbReference type="InterPro" id="IPR001736">
    <property type="entry name" value="PLipase_D/transphosphatidylase"/>
</dbReference>
<dbReference type="Pfam" id="PF13091">
    <property type="entry name" value="PLDc_2"/>
    <property type="match status" value="2"/>
</dbReference>
<keyword evidence="16" id="KW-1185">Reference proteome</keyword>
<keyword evidence="5 12" id="KW-0812">Transmembrane</keyword>
<keyword evidence="11 12" id="KW-1208">Phospholipid metabolism</keyword>
<dbReference type="InterPro" id="IPR030874">
    <property type="entry name" value="Cardiolipin_synth_Firmi"/>
</dbReference>
<dbReference type="NCBIfam" id="TIGR04265">
    <property type="entry name" value="bac_cardiolipin"/>
    <property type="match status" value="1"/>
</dbReference>
<evidence type="ECO:0000256" key="13">
    <source>
        <dbReference type="NCBIfam" id="TIGR04265"/>
    </source>
</evidence>
<feature type="active site" evidence="12">
    <location>
        <position position="223"/>
    </location>
</feature>
<keyword evidence="6" id="KW-0677">Repeat</keyword>
<feature type="domain" description="PLD phosphodiesterase" evidence="14">
    <location>
        <begin position="395"/>
        <end position="422"/>
    </location>
</feature>
<evidence type="ECO:0000313" key="16">
    <source>
        <dbReference type="Proteomes" id="UP001469365"/>
    </source>
</evidence>